<evidence type="ECO:0000313" key="14">
    <source>
        <dbReference type="Proteomes" id="UP000001744"/>
    </source>
</evidence>
<dbReference type="HOGENOM" id="CLU_000288_59_8_1"/>
<dbReference type="PROSITE" id="PS50011">
    <property type="entry name" value="PROTEIN_KINASE_DOM"/>
    <property type="match status" value="1"/>
</dbReference>
<dbReference type="GO" id="GO:0000785">
    <property type="term" value="C:chromatin"/>
    <property type="evidence" value="ECO:0007669"/>
    <property type="project" value="EnsemblFungi"/>
</dbReference>
<dbReference type="VEuPathDB" id="FungiDB:SJAG_01680"/>
<keyword evidence="3" id="KW-0808">Transferase</keyword>
<dbReference type="SMART" id="SM00220">
    <property type="entry name" value="S_TKc"/>
    <property type="match status" value="1"/>
</dbReference>
<dbReference type="InterPro" id="IPR000719">
    <property type="entry name" value="Prot_kinase_dom"/>
</dbReference>
<sequence length="492" mass="55930">MSTIEGFPYQIGRELGEGAFASVRACFDDKARVFAVKLVNKNYVAQKMNMSVWTRRITSEIQLHKICNNHKNIIHFYASGDSPTWRWIVLEYAQGGDLFDKIEPDVGVDEDVAQFYFAQLMDGIKFMHSKGVAHRDLKPENLLLDFNGNLKISDFGFAALFSYKGKTRLLNSAVGSPPYAAPEILGQYDGAKVDVWSCGIILFALLLGTTPWDAAYDNSEEYVFFRDCNERPSYHPWNQLSPGAYSLIMGMLRHNPQKRYSVQRVLQHPWLHTNISFRSSSGACSDPIALASRLMLKLRIDLNVSAIPTETTKTRIEDNAATSMTQPPARIEDSLLDSRNEYSTLSQPVMDSTVFTATNIDTDPALSQFCDTTEFLESLTQKAKRFEDICPPERMTRFYSRSSETVILQHLYDCMRKLAVSVTSKKETKQTVLYIRLHDKRKCQLQGEITIQSIAQGLKLINFNKRFGDPLEWRKFFKIVASSMGKSIVLTY</sequence>
<dbReference type="GO" id="GO:0005737">
    <property type="term" value="C:cytoplasm"/>
    <property type="evidence" value="ECO:0000318"/>
    <property type="project" value="GO_Central"/>
</dbReference>
<evidence type="ECO:0000256" key="2">
    <source>
        <dbReference type="ARBA" id="ARBA00022527"/>
    </source>
</evidence>
<dbReference type="PROSITE" id="PS00107">
    <property type="entry name" value="PROTEIN_KINASE_ATP"/>
    <property type="match status" value="1"/>
</dbReference>
<gene>
    <name evidence="13" type="primary">chk1</name>
    <name evidence="12" type="ORF">SJAG_01680</name>
</gene>
<dbReference type="GO" id="GO:0004674">
    <property type="term" value="F:protein serine/threonine kinase activity"/>
    <property type="evidence" value="ECO:0000318"/>
    <property type="project" value="GO_Central"/>
</dbReference>
<dbReference type="InterPro" id="IPR017441">
    <property type="entry name" value="Protein_kinase_ATP_BS"/>
</dbReference>
<proteinExistence type="inferred from homology"/>
<dbReference type="Gene3D" id="3.30.310.80">
    <property type="entry name" value="Kinase associated domain 1, KA1"/>
    <property type="match status" value="1"/>
</dbReference>
<reference evidence="12 14" key="1">
    <citation type="journal article" date="2011" name="Science">
        <title>Comparative functional genomics of the fission yeasts.</title>
        <authorList>
            <person name="Rhind N."/>
            <person name="Chen Z."/>
            <person name="Yassour M."/>
            <person name="Thompson D.A."/>
            <person name="Haas B.J."/>
            <person name="Habib N."/>
            <person name="Wapinski I."/>
            <person name="Roy S."/>
            <person name="Lin M.F."/>
            <person name="Heiman D.I."/>
            <person name="Young S.K."/>
            <person name="Furuya K."/>
            <person name="Guo Y."/>
            <person name="Pidoux A."/>
            <person name="Chen H.M."/>
            <person name="Robbertse B."/>
            <person name="Goldberg J.M."/>
            <person name="Aoki K."/>
            <person name="Bayne E.H."/>
            <person name="Berlin A.M."/>
            <person name="Desjardins C.A."/>
            <person name="Dobbs E."/>
            <person name="Dukaj L."/>
            <person name="Fan L."/>
            <person name="FitzGerald M.G."/>
            <person name="French C."/>
            <person name="Gujja S."/>
            <person name="Hansen K."/>
            <person name="Keifenheim D."/>
            <person name="Levin J.Z."/>
            <person name="Mosher R.A."/>
            <person name="Mueller C.A."/>
            <person name="Pfiffner J."/>
            <person name="Priest M."/>
            <person name="Russ C."/>
            <person name="Smialowska A."/>
            <person name="Swoboda P."/>
            <person name="Sykes S.M."/>
            <person name="Vaughn M."/>
            <person name="Vengrova S."/>
            <person name="Yoder R."/>
            <person name="Zeng Q."/>
            <person name="Allshire R."/>
            <person name="Baulcombe D."/>
            <person name="Birren B.W."/>
            <person name="Brown W."/>
            <person name="Ekwall K."/>
            <person name="Kellis M."/>
            <person name="Leatherwood J."/>
            <person name="Levin H."/>
            <person name="Margalit H."/>
            <person name="Martienssen R."/>
            <person name="Nieduszynski C.A."/>
            <person name="Spatafora J.W."/>
            <person name="Friedman N."/>
            <person name="Dalgaard J.Z."/>
            <person name="Baumann P."/>
            <person name="Niki H."/>
            <person name="Regev A."/>
            <person name="Nusbaum C."/>
        </authorList>
    </citation>
    <scope>NUCLEOTIDE SEQUENCE [LARGE SCALE GENOMIC DNA]</scope>
    <source>
        <strain evidence="14">yFS275 / FY16936</strain>
    </source>
</reference>
<dbReference type="PANTHER" id="PTHR43895">
    <property type="entry name" value="CALCIUM/CALMODULIN-DEPENDENT PROTEIN KINASE KINASE-RELATED"/>
    <property type="match status" value="1"/>
</dbReference>
<dbReference type="GO" id="GO:0005524">
    <property type="term" value="F:ATP binding"/>
    <property type="evidence" value="ECO:0007669"/>
    <property type="project" value="UniProtKB-UniRule"/>
</dbReference>
<comment type="catalytic activity">
    <reaction evidence="8">
        <text>L-seryl-[protein] + ATP = O-phospho-L-seryl-[protein] + ADP + H(+)</text>
        <dbReference type="Rhea" id="RHEA:17989"/>
        <dbReference type="Rhea" id="RHEA-COMP:9863"/>
        <dbReference type="Rhea" id="RHEA-COMP:11604"/>
        <dbReference type="ChEBI" id="CHEBI:15378"/>
        <dbReference type="ChEBI" id="CHEBI:29999"/>
        <dbReference type="ChEBI" id="CHEBI:30616"/>
        <dbReference type="ChEBI" id="CHEBI:83421"/>
        <dbReference type="ChEBI" id="CHEBI:456216"/>
        <dbReference type="EC" id="2.7.11.1"/>
    </reaction>
</comment>
<dbReference type="GO" id="GO:0005634">
    <property type="term" value="C:nucleus"/>
    <property type="evidence" value="ECO:0000318"/>
    <property type="project" value="GO_Central"/>
</dbReference>
<keyword evidence="4 9" id="KW-0547">Nucleotide-binding</keyword>
<dbReference type="EMBL" id="KE651168">
    <property type="protein sequence ID" value="EEB06637.1"/>
    <property type="molecule type" value="Genomic_DNA"/>
</dbReference>
<evidence type="ECO:0000256" key="9">
    <source>
        <dbReference type="PROSITE-ProRule" id="PRU10141"/>
    </source>
</evidence>
<keyword evidence="2 10" id="KW-0723">Serine/threonine-protein kinase</keyword>
<evidence type="ECO:0000256" key="7">
    <source>
        <dbReference type="ARBA" id="ARBA00047899"/>
    </source>
</evidence>
<dbReference type="GeneID" id="7049849"/>
<dbReference type="Proteomes" id="UP000001744">
    <property type="component" value="Unassembled WGS sequence"/>
</dbReference>
<evidence type="ECO:0000256" key="8">
    <source>
        <dbReference type="ARBA" id="ARBA00048679"/>
    </source>
</evidence>
<dbReference type="EC" id="2.7.11.1" evidence="1"/>
<keyword evidence="6 9" id="KW-0067">ATP-binding</keyword>
<dbReference type="PROSITE" id="PS00108">
    <property type="entry name" value="PROTEIN_KINASE_ST"/>
    <property type="match status" value="1"/>
</dbReference>
<dbReference type="SUPFAM" id="SSF56112">
    <property type="entry name" value="Protein kinase-like (PK-like)"/>
    <property type="match status" value="1"/>
</dbReference>
<dbReference type="InterPro" id="IPR008271">
    <property type="entry name" value="Ser/Thr_kinase_AS"/>
</dbReference>
<evidence type="ECO:0000256" key="3">
    <source>
        <dbReference type="ARBA" id="ARBA00022679"/>
    </source>
</evidence>
<dbReference type="JaponicusDB" id="SJAG_01680">
    <property type="gene designation" value="chk1"/>
</dbReference>
<dbReference type="PANTHER" id="PTHR43895:SF32">
    <property type="entry name" value="SERINE_THREONINE-PROTEIN KINASE CHK1"/>
    <property type="match status" value="1"/>
</dbReference>
<dbReference type="FunFam" id="1.10.510.10:FF:000571">
    <property type="entry name" value="Maternal embryonic leucine zipper kinase"/>
    <property type="match status" value="1"/>
</dbReference>
<dbReference type="GO" id="GO:0031297">
    <property type="term" value="P:replication fork processing"/>
    <property type="evidence" value="ECO:0007669"/>
    <property type="project" value="EnsemblFungi"/>
</dbReference>
<comment type="catalytic activity">
    <reaction evidence="7">
        <text>L-threonyl-[protein] + ATP = O-phospho-L-threonyl-[protein] + ADP + H(+)</text>
        <dbReference type="Rhea" id="RHEA:46608"/>
        <dbReference type="Rhea" id="RHEA-COMP:11060"/>
        <dbReference type="Rhea" id="RHEA-COMP:11605"/>
        <dbReference type="ChEBI" id="CHEBI:15378"/>
        <dbReference type="ChEBI" id="CHEBI:30013"/>
        <dbReference type="ChEBI" id="CHEBI:30616"/>
        <dbReference type="ChEBI" id="CHEBI:61977"/>
        <dbReference type="ChEBI" id="CHEBI:456216"/>
        <dbReference type="EC" id="2.7.11.1"/>
    </reaction>
</comment>
<dbReference type="Gene3D" id="1.10.510.10">
    <property type="entry name" value="Transferase(Phosphotransferase) domain 1"/>
    <property type="match status" value="1"/>
</dbReference>
<dbReference type="OMA" id="ACIKKAC"/>
<evidence type="ECO:0000256" key="10">
    <source>
        <dbReference type="RuleBase" id="RU000304"/>
    </source>
</evidence>
<comment type="similarity">
    <text evidence="10">Belongs to the protein kinase superfamily.</text>
</comment>
<feature type="domain" description="Protein kinase" evidence="11">
    <location>
        <begin position="9"/>
        <end position="271"/>
    </location>
</feature>
<organism evidence="12 14">
    <name type="scientific">Schizosaccharomyces japonicus (strain yFS275 / FY16936)</name>
    <name type="common">Fission yeast</name>
    <dbReference type="NCBI Taxonomy" id="402676"/>
    <lineage>
        <taxon>Eukaryota</taxon>
        <taxon>Fungi</taxon>
        <taxon>Dikarya</taxon>
        <taxon>Ascomycota</taxon>
        <taxon>Taphrinomycotina</taxon>
        <taxon>Schizosaccharomycetes</taxon>
        <taxon>Schizosaccharomycetales</taxon>
        <taxon>Schizosaccharomycetaceae</taxon>
        <taxon>Schizosaccharomyces</taxon>
    </lineage>
</organism>
<keyword evidence="5 12" id="KW-0418">Kinase</keyword>
<dbReference type="GO" id="GO:0007095">
    <property type="term" value="P:mitotic G2 DNA damage checkpoint signaling"/>
    <property type="evidence" value="ECO:0000318"/>
    <property type="project" value="GO_Central"/>
</dbReference>
<evidence type="ECO:0000256" key="5">
    <source>
        <dbReference type="ARBA" id="ARBA00022777"/>
    </source>
</evidence>
<dbReference type="InterPro" id="IPR011009">
    <property type="entry name" value="Kinase-like_dom_sf"/>
</dbReference>
<protein>
    <recommendedName>
        <fullName evidence="1">non-specific serine/threonine protein kinase</fullName>
        <ecNumber evidence="1">2.7.11.1</ecNumber>
    </recommendedName>
</protein>
<evidence type="ECO:0000256" key="1">
    <source>
        <dbReference type="ARBA" id="ARBA00012513"/>
    </source>
</evidence>
<evidence type="ECO:0000313" key="13">
    <source>
        <dbReference type="JaponicusDB" id="SJAG_01680"/>
    </source>
</evidence>
<dbReference type="GO" id="GO:0000122">
    <property type="term" value="P:negative regulation of transcription by RNA polymerase II"/>
    <property type="evidence" value="ECO:0007669"/>
    <property type="project" value="EnsemblFungi"/>
</dbReference>
<dbReference type="eggNOG" id="KOG0590">
    <property type="taxonomic scope" value="Eukaryota"/>
</dbReference>
<evidence type="ECO:0000256" key="6">
    <source>
        <dbReference type="ARBA" id="ARBA00022840"/>
    </source>
</evidence>
<dbReference type="RefSeq" id="XP_002172930.1">
    <property type="nucleotide sequence ID" value="XM_002172894.1"/>
</dbReference>
<dbReference type="GO" id="GO:0035861">
    <property type="term" value="C:site of double-strand break"/>
    <property type="evidence" value="ECO:0000318"/>
    <property type="project" value="GO_Central"/>
</dbReference>
<dbReference type="OrthoDB" id="539158at2759"/>
<evidence type="ECO:0000313" key="12">
    <source>
        <dbReference type="EMBL" id="EEB06637.1"/>
    </source>
</evidence>
<dbReference type="GO" id="GO:0051598">
    <property type="term" value="P:meiotic recombination checkpoint signaling"/>
    <property type="evidence" value="ECO:0007669"/>
    <property type="project" value="EnsemblFungi"/>
</dbReference>
<evidence type="ECO:0000256" key="4">
    <source>
        <dbReference type="ARBA" id="ARBA00022741"/>
    </source>
</evidence>
<dbReference type="STRING" id="402676.B6JYL9"/>
<dbReference type="AlphaFoldDB" id="B6JYL9"/>
<feature type="binding site" evidence="9">
    <location>
        <position position="37"/>
    </location>
    <ligand>
        <name>ATP</name>
        <dbReference type="ChEBI" id="CHEBI:30616"/>
    </ligand>
</feature>
<name>B6JYL9_SCHJY</name>
<keyword evidence="14" id="KW-1185">Reference proteome</keyword>
<evidence type="ECO:0000259" key="11">
    <source>
        <dbReference type="PROSITE" id="PS50011"/>
    </source>
</evidence>
<dbReference type="Pfam" id="PF00069">
    <property type="entry name" value="Pkinase"/>
    <property type="match status" value="1"/>
</dbReference>
<accession>B6JYL9</accession>